<dbReference type="GeneID" id="113404373"/>
<protein>
    <submittedName>
        <fullName evidence="2">Uncharacterized protein LOC113404373</fullName>
    </submittedName>
</protein>
<reference evidence="2" key="1">
    <citation type="submission" date="2025-08" db="UniProtKB">
        <authorList>
            <consortium name="RefSeq"/>
        </authorList>
    </citation>
    <scope>IDENTIFICATION</scope>
    <source>
        <tissue evidence="2">Whole body</tissue>
    </source>
</reference>
<evidence type="ECO:0000313" key="1">
    <source>
        <dbReference type="Proteomes" id="UP001652626"/>
    </source>
</evidence>
<dbReference type="PANTHER" id="PTHR34438">
    <property type="entry name" value="SI:DKEY-97L20.6"/>
    <property type="match status" value="1"/>
</dbReference>
<gene>
    <name evidence="2" type="primary">LOC113404373</name>
</gene>
<keyword evidence="1" id="KW-1185">Reference proteome</keyword>
<sequence length="333" mass="37924">MTTSSIKATSNIGKFKLSRRGKKLQLSDDQRTLVALPKDVAERTWAEILEKEENDLMIYEIREEIIEDALKICYKKYMAKQNVLFTAYCASEAWFKLINWYFFPHDPGEDPSAYPPCHIPKRKESWQPDDLPDPSPKDTWCKQELDVQEEIQDEILTKWPSSSSIDMPVIEDIPKEYWFPGKVNLPNDQTEMSDDTSKTITYETESTSSAGNIGTESEVLEKVTDYNNGEVSAKESMLCDLKTTTPVNGLLQGAGDSAVDRLRPKRRLTEKSKLFSRASVLGRSKATLPPLDGSRSRISIISDCRLRNLRLDTQYEITSEKVDTPPGEVVRRK</sequence>
<name>A0A8B8IV51_VANTA</name>
<accession>A0A8B8IV51</accession>
<dbReference type="OrthoDB" id="193650at2759"/>
<dbReference type="Proteomes" id="UP001652626">
    <property type="component" value="Chromosome 17"/>
</dbReference>
<organism evidence="1 2">
    <name type="scientific">Vanessa tameamea</name>
    <name type="common">Kamehameha butterfly</name>
    <dbReference type="NCBI Taxonomy" id="334116"/>
    <lineage>
        <taxon>Eukaryota</taxon>
        <taxon>Metazoa</taxon>
        <taxon>Ecdysozoa</taxon>
        <taxon>Arthropoda</taxon>
        <taxon>Hexapoda</taxon>
        <taxon>Insecta</taxon>
        <taxon>Pterygota</taxon>
        <taxon>Neoptera</taxon>
        <taxon>Endopterygota</taxon>
        <taxon>Lepidoptera</taxon>
        <taxon>Glossata</taxon>
        <taxon>Ditrysia</taxon>
        <taxon>Papilionoidea</taxon>
        <taxon>Nymphalidae</taxon>
        <taxon>Nymphalinae</taxon>
        <taxon>Vanessa</taxon>
    </lineage>
</organism>
<evidence type="ECO:0000313" key="2">
    <source>
        <dbReference type="RefSeq" id="XP_026501030.2"/>
    </source>
</evidence>
<dbReference type="OMA" id="KLINWYF"/>
<dbReference type="InterPro" id="IPR028042">
    <property type="entry name" value="DUF4639"/>
</dbReference>
<dbReference type="RefSeq" id="XP_026501030.2">
    <property type="nucleotide sequence ID" value="XM_026645245.2"/>
</dbReference>
<dbReference type="AlphaFoldDB" id="A0A8B8IV51"/>
<proteinExistence type="predicted"/>
<dbReference type="PANTHER" id="PTHR34438:SF1">
    <property type="entry name" value="CHROMOSOME 2 OPEN READING FRAME 81"/>
    <property type="match status" value="1"/>
</dbReference>